<proteinExistence type="predicted"/>
<keyword evidence="1" id="KW-1133">Transmembrane helix</keyword>
<evidence type="ECO:0000256" key="1">
    <source>
        <dbReference type="SAM" id="Phobius"/>
    </source>
</evidence>
<gene>
    <name evidence="3" type="ORF">AALT52_01840</name>
</gene>
<evidence type="ECO:0000313" key="3">
    <source>
        <dbReference type="EMBL" id="MEY8661639.1"/>
    </source>
</evidence>
<reference evidence="3 4" key="1">
    <citation type="submission" date="2024-03" db="EMBL/GenBank/DDBJ databases">
        <title>Mouse gut bacterial collection (mGBC) of GemPharmatech.</title>
        <authorList>
            <person name="He Y."/>
            <person name="Dong L."/>
            <person name="Wu D."/>
            <person name="Gao X."/>
            <person name="Lin Z."/>
        </authorList>
    </citation>
    <scope>NUCLEOTIDE SEQUENCE [LARGE SCALE GENOMIC DNA]</scope>
    <source>
        <strain evidence="3 4">15-30</strain>
    </source>
</reference>
<keyword evidence="4" id="KW-1185">Reference proteome</keyword>
<keyword evidence="1" id="KW-0812">Transmembrane</keyword>
<sequence>MICPTCGYQNLPKDKFCKQCGMRLPQVKSSKLPLVIILSFLIFTALGTGIAYHFGVINNDPKYVKYDKLQLTDITGKWKIDDGEGLNKFPKYITITPSKVKYEDDGKNYSFKVDKRIILEPGKLVMFSNKDESEYIVVALNKDKLNNVERVTLYVAGQDNAWGLYIRERK</sequence>
<feature type="transmembrane region" description="Helical" evidence="1">
    <location>
        <begin position="32"/>
        <end position="54"/>
    </location>
</feature>
<dbReference type="Pfam" id="PF13240">
    <property type="entry name" value="Zn_Ribbon_1"/>
    <property type="match status" value="1"/>
</dbReference>
<feature type="domain" description="Zinc-ribbon" evidence="2">
    <location>
        <begin position="3"/>
        <end position="24"/>
    </location>
</feature>
<dbReference type="EMBL" id="JBCLUF010000004">
    <property type="protein sequence ID" value="MEY8661639.1"/>
    <property type="molecule type" value="Genomic_DNA"/>
</dbReference>
<protein>
    <submittedName>
        <fullName evidence="3">Zinc-ribbon domain-containing protein</fullName>
    </submittedName>
</protein>
<dbReference type="InterPro" id="IPR026870">
    <property type="entry name" value="Zinc_ribbon_dom"/>
</dbReference>
<dbReference type="RefSeq" id="WP_369940655.1">
    <property type="nucleotide sequence ID" value="NZ_JBCLUF010000004.1"/>
</dbReference>
<name>A0ABV4DMZ2_9LACO</name>
<dbReference type="Proteomes" id="UP001565236">
    <property type="component" value="Unassembled WGS sequence"/>
</dbReference>
<organism evidence="3 4">
    <name type="scientific">Ligilactobacillus faecis</name>
    <dbReference type="NCBI Taxonomy" id="762833"/>
    <lineage>
        <taxon>Bacteria</taxon>
        <taxon>Bacillati</taxon>
        <taxon>Bacillota</taxon>
        <taxon>Bacilli</taxon>
        <taxon>Lactobacillales</taxon>
        <taxon>Lactobacillaceae</taxon>
        <taxon>Ligilactobacillus</taxon>
    </lineage>
</organism>
<keyword evidence="1" id="KW-0472">Membrane</keyword>
<comment type="caution">
    <text evidence="3">The sequence shown here is derived from an EMBL/GenBank/DDBJ whole genome shotgun (WGS) entry which is preliminary data.</text>
</comment>
<evidence type="ECO:0000259" key="2">
    <source>
        <dbReference type="Pfam" id="PF13240"/>
    </source>
</evidence>
<accession>A0ABV4DMZ2</accession>
<evidence type="ECO:0000313" key="4">
    <source>
        <dbReference type="Proteomes" id="UP001565236"/>
    </source>
</evidence>